<accession>A0ABV3AI44</accession>
<evidence type="ECO:0000313" key="4">
    <source>
        <dbReference type="Proteomes" id="UP001551011"/>
    </source>
</evidence>
<name>A0ABV3AI44_9ACTN</name>
<dbReference type="RefSeq" id="WP_037629880.1">
    <property type="nucleotide sequence ID" value="NZ_JBEXDP010000015.1"/>
</dbReference>
<protein>
    <recommendedName>
        <fullName evidence="5">TPM domain-containing protein</fullName>
    </recommendedName>
</protein>
<keyword evidence="2" id="KW-0472">Membrane</keyword>
<keyword evidence="2" id="KW-1133">Transmembrane helix</keyword>
<feature type="compositionally biased region" description="Polar residues" evidence="1">
    <location>
        <begin position="362"/>
        <end position="385"/>
    </location>
</feature>
<feature type="transmembrane region" description="Helical" evidence="2">
    <location>
        <begin position="72"/>
        <end position="91"/>
    </location>
</feature>
<organism evidence="3 4">
    <name type="scientific">Streptomyces flaveolus</name>
    <dbReference type="NCBI Taxonomy" id="67297"/>
    <lineage>
        <taxon>Bacteria</taxon>
        <taxon>Bacillati</taxon>
        <taxon>Actinomycetota</taxon>
        <taxon>Actinomycetes</taxon>
        <taxon>Kitasatosporales</taxon>
        <taxon>Streptomycetaceae</taxon>
        <taxon>Streptomyces</taxon>
    </lineage>
</organism>
<sequence length="595" mass="61547">MTSSLIRGRPRRATAHIRVRVAHAVLGALVGAGWLMLPVMTVHAGDPVPVAPVGTVASAAAPQQGGTSTADLVLPLVAGVAAVALAGYGYLRRTRRARTRTTPGIVSTHPPLPAPADSERQARAALRLADDCVRTSREELSFVRERFGEQRTEPFTHALRAAETELSAAFAIWRRYEEGVPEEAGARRQALVGVIGRCAEAGRRLDAEAEALDRLRGLTGDEEGVRAALGVAEERFRELAARTTAAQRTLAALRERYAHSATGSVTGYVELAKDRLVFAGARLNEARQAADVGETRRAAWQLRAGEGAVAQAGLLVDGVERLADQLREAAGLVPAALTGAESKLATARRASPTLDGPEARPTTAQHATDQTSPTSGEPPAQSAQTEGGPATARRASPTTGEPETPPTTAQRATDQASPTSGEPPARPAQAEGGAAAGEPGGRPAHADGVLAAVREELTGGAYDPLDALRRITRAVERQTGARSGVLDTAALLVARSSVAGAEEFVGVHRGAVGAEARARLAEAVRELGAGNVGWADVVAGEARRLADRDVRAHGTEGDAAGLAGAVLGGVLLGEDPDGGPPPSFGGPRTRSRLHT</sequence>
<keyword evidence="4" id="KW-1185">Reference proteome</keyword>
<evidence type="ECO:0000256" key="2">
    <source>
        <dbReference type="SAM" id="Phobius"/>
    </source>
</evidence>
<dbReference type="EMBL" id="JBFAEG010000028">
    <property type="protein sequence ID" value="MEU5711626.1"/>
    <property type="molecule type" value="Genomic_DNA"/>
</dbReference>
<gene>
    <name evidence="3" type="ORF">AB0H04_33045</name>
</gene>
<feature type="region of interest" description="Disordered" evidence="1">
    <location>
        <begin position="571"/>
        <end position="595"/>
    </location>
</feature>
<feature type="compositionally biased region" description="Polar residues" evidence="1">
    <location>
        <begin position="409"/>
        <end position="420"/>
    </location>
</feature>
<feature type="region of interest" description="Disordered" evidence="1">
    <location>
        <begin position="343"/>
        <end position="445"/>
    </location>
</feature>
<evidence type="ECO:0000313" key="3">
    <source>
        <dbReference type="EMBL" id="MEU5711626.1"/>
    </source>
</evidence>
<feature type="compositionally biased region" description="Low complexity" evidence="1">
    <location>
        <begin position="397"/>
        <end position="408"/>
    </location>
</feature>
<proteinExistence type="predicted"/>
<dbReference type="Proteomes" id="UP001551011">
    <property type="component" value="Unassembled WGS sequence"/>
</dbReference>
<feature type="transmembrane region" description="Helical" evidence="2">
    <location>
        <begin position="21"/>
        <end position="40"/>
    </location>
</feature>
<keyword evidence="2" id="KW-0812">Transmembrane</keyword>
<evidence type="ECO:0000256" key="1">
    <source>
        <dbReference type="SAM" id="MobiDB-lite"/>
    </source>
</evidence>
<evidence type="ECO:0008006" key="5">
    <source>
        <dbReference type="Google" id="ProtNLM"/>
    </source>
</evidence>
<reference evidence="3 4" key="1">
    <citation type="submission" date="2024-06" db="EMBL/GenBank/DDBJ databases">
        <title>The Natural Products Discovery Center: Release of the First 8490 Sequenced Strains for Exploring Actinobacteria Biosynthetic Diversity.</title>
        <authorList>
            <person name="Kalkreuter E."/>
            <person name="Kautsar S.A."/>
            <person name="Yang D."/>
            <person name="Bader C.D."/>
            <person name="Teijaro C.N."/>
            <person name="Fluegel L."/>
            <person name="Davis C.M."/>
            <person name="Simpson J.R."/>
            <person name="Lauterbach L."/>
            <person name="Steele A.D."/>
            <person name="Gui C."/>
            <person name="Meng S."/>
            <person name="Li G."/>
            <person name="Viehrig K."/>
            <person name="Ye F."/>
            <person name="Su P."/>
            <person name="Kiefer A.F."/>
            <person name="Nichols A."/>
            <person name="Cepeda A.J."/>
            <person name="Yan W."/>
            <person name="Fan B."/>
            <person name="Jiang Y."/>
            <person name="Adhikari A."/>
            <person name="Zheng C.-J."/>
            <person name="Schuster L."/>
            <person name="Cowan T.M."/>
            <person name="Smanski M.J."/>
            <person name="Chevrette M.G."/>
            <person name="De Carvalho L.P.S."/>
            <person name="Shen B."/>
        </authorList>
    </citation>
    <scope>NUCLEOTIDE SEQUENCE [LARGE SCALE GENOMIC DNA]</scope>
    <source>
        <strain evidence="3 4">NPDC020594</strain>
    </source>
</reference>
<comment type="caution">
    <text evidence="3">The sequence shown here is derived from an EMBL/GenBank/DDBJ whole genome shotgun (WGS) entry which is preliminary data.</text>
</comment>